<gene>
    <name evidence="3" type="ORF">HDK90DRAFT_411635</name>
</gene>
<dbReference type="PANTHER" id="PTHR31571:SF1">
    <property type="entry name" value="ALTERED INHERITANCE OF MITOCHONDRIA PROTEIN 6"/>
    <property type="match status" value="1"/>
</dbReference>
<dbReference type="InterPro" id="IPR017946">
    <property type="entry name" value="PLC-like_Pdiesterase_TIM-brl"/>
</dbReference>
<comment type="similarity">
    <text evidence="1">Belongs to the AIM6 family.</text>
</comment>
<evidence type="ECO:0000313" key="4">
    <source>
        <dbReference type="Proteomes" id="UP001492380"/>
    </source>
</evidence>
<keyword evidence="4" id="KW-1185">Reference proteome</keyword>
<protein>
    <recommendedName>
        <fullName evidence="2">Altered inheritance of mitochondria protein 6</fullName>
    </recommendedName>
</protein>
<dbReference type="SUPFAM" id="SSF51695">
    <property type="entry name" value="PLC-like phosphodiesterases"/>
    <property type="match status" value="1"/>
</dbReference>
<reference evidence="3 4" key="1">
    <citation type="submission" date="2024-04" db="EMBL/GenBank/DDBJ databases">
        <title>Phyllosticta paracitricarpa is synonymous to the EU quarantine fungus P. citricarpa based on phylogenomic analyses.</title>
        <authorList>
            <consortium name="Lawrence Berkeley National Laboratory"/>
            <person name="Van Ingen-Buijs V.A."/>
            <person name="Van Westerhoven A.C."/>
            <person name="Haridas S."/>
            <person name="Skiadas P."/>
            <person name="Martin F."/>
            <person name="Groenewald J.Z."/>
            <person name="Crous P.W."/>
            <person name="Seidl M.F."/>
        </authorList>
    </citation>
    <scope>NUCLEOTIDE SEQUENCE [LARGE SCALE GENOMIC DNA]</scope>
    <source>
        <strain evidence="3 4">CBS 123374</strain>
    </source>
</reference>
<dbReference type="EMBL" id="JBBWRZ010000004">
    <property type="protein sequence ID" value="KAK8238549.1"/>
    <property type="molecule type" value="Genomic_DNA"/>
</dbReference>
<sequence length="282" mass="31548">VHPIPCHSHNDYLKSPPLYAALATGCTSIEADIWLDDGELYVGHRKCEITSNDTLSSMYIEPLKQILEAANFNGDTEGPHSGVFAAAPWQSLVLVIDFKTGGKKTLPHLEKALEPLRQRGWLAHWNGIHRVPGPVTVVGSGSLPYYVVTANTTYRDVFLDAPLHALEHKSDVAKTSTFKYNPSNSHYASTKLSKGTGIKSLKNLKSDGLERMRSQIHEAKIRGLVPRYWGTPSSPRNLLQKFWSVLLQEGVGVVNVDDLLLIRRLRWKLQWKQPAVNVQNRQ</sequence>
<organism evidence="3 4">
    <name type="scientific">Phyllosticta capitalensis</name>
    <dbReference type="NCBI Taxonomy" id="121624"/>
    <lineage>
        <taxon>Eukaryota</taxon>
        <taxon>Fungi</taxon>
        <taxon>Dikarya</taxon>
        <taxon>Ascomycota</taxon>
        <taxon>Pezizomycotina</taxon>
        <taxon>Dothideomycetes</taxon>
        <taxon>Dothideomycetes incertae sedis</taxon>
        <taxon>Botryosphaeriales</taxon>
        <taxon>Phyllostictaceae</taxon>
        <taxon>Phyllosticta</taxon>
    </lineage>
</organism>
<evidence type="ECO:0000256" key="2">
    <source>
        <dbReference type="ARBA" id="ARBA00014286"/>
    </source>
</evidence>
<dbReference type="Proteomes" id="UP001492380">
    <property type="component" value="Unassembled WGS sequence"/>
</dbReference>
<dbReference type="PANTHER" id="PTHR31571">
    <property type="entry name" value="ALTERED INHERITANCE OF MITOCHONDRIA PROTEIN 6"/>
    <property type="match status" value="1"/>
</dbReference>
<feature type="non-terminal residue" evidence="3">
    <location>
        <position position="1"/>
    </location>
</feature>
<evidence type="ECO:0000256" key="1">
    <source>
        <dbReference type="ARBA" id="ARBA00008858"/>
    </source>
</evidence>
<evidence type="ECO:0000313" key="3">
    <source>
        <dbReference type="EMBL" id="KAK8238549.1"/>
    </source>
</evidence>
<dbReference type="InterPro" id="IPR051236">
    <property type="entry name" value="HAT_RTT109-like"/>
</dbReference>
<accession>A0ABR1YU80</accession>
<proteinExistence type="inferred from homology"/>
<comment type="caution">
    <text evidence="3">The sequence shown here is derived from an EMBL/GenBank/DDBJ whole genome shotgun (WGS) entry which is preliminary data.</text>
</comment>
<name>A0ABR1YU80_9PEZI</name>